<accession>A0ABZ2MF59</accession>
<dbReference type="EMBL" id="CP144913">
    <property type="protein sequence ID" value="WXB75685.1"/>
    <property type="molecule type" value="Genomic_DNA"/>
</dbReference>
<evidence type="ECO:0000256" key="1">
    <source>
        <dbReference type="SAM" id="MobiDB-lite"/>
    </source>
</evidence>
<evidence type="ECO:0000313" key="2">
    <source>
        <dbReference type="EMBL" id="WXB75685.1"/>
    </source>
</evidence>
<keyword evidence="3" id="KW-1185">Reference proteome</keyword>
<feature type="compositionally biased region" description="Basic and acidic residues" evidence="1">
    <location>
        <begin position="78"/>
        <end position="89"/>
    </location>
</feature>
<dbReference type="RefSeq" id="WP_338748435.1">
    <property type="nucleotide sequence ID" value="NZ_CP144913.1"/>
</dbReference>
<proteinExistence type="predicted"/>
<gene>
    <name evidence="2" type="ORF">V1351_12085</name>
</gene>
<evidence type="ECO:0000313" key="3">
    <source>
        <dbReference type="Proteomes" id="UP001382727"/>
    </source>
</evidence>
<protein>
    <submittedName>
        <fullName evidence="2">Antitoxin</fullName>
    </submittedName>
</protein>
<sequence length="89" mass="9576">MPKFRAAAVLTAVESARRWAHQNPDKASGYIDSATGFIDKRTKGRYHSQIGGISSQAKKALTGQQGVAGPTVPGETTNRTDRPHPDMRA</sequence>
<dbReference type="InterPro" id="IPR028037">
    <property type="entry name" value="Antitoxin_Rv0909/MT0933"/>
</dbReference>
<reference evidence="2 3" key="1">
    <citation type="submission" date="2024-02" db="EMBL/GenBank/DDBJ databases">
        <title>Janibacter sp. nov., isolated from gut of marine sandworm.</title>
        <authorList>
            <person name="Kim B."/>
            <person name="Jun M.O."/>
            <person name="Shin N.-R."/>
        </authorList>
    </citation>
    <scope>NUCLEOTIDE SEQUENCE [LARGE SCALE GENOMIC DNA]</scope>
    <source>
        <strain evidence="2 3">A1S7</strain>
    </source>
</reference>
<dbReference type="Proteomes" id="UP001382727">
    <property type="component" value="Chromosome"/>
</dbReference>
<dbReference type="Pfam" id="PF14013">
    <property type="entry name" value="MT0933_antitox"/>
    <property type="match status" value="1"/>
</dbReference>
<feature type="region of interest" description="Disordered" evidence="1">
    <location>
        <begin position="57"/>
        <end position="89"/>
    </location>
</feature>
<organism evidence="2 3">
    <name type="scientific">Janibacter alittae</name>
    <dbReference type="NCBI Taxonomy" id="3115209"/>
    <lineage>
        <taxon>Bacteria</taxon>
        <taxon>Bacillati</taxon>
        <taxon>Actinomycetota</taxon>
        <taxon>Actinomycetes</taxon>
        <taxon>Micrococcales</taxon>
        <taxon>Intrasporangiaceae</taxon>
        <taxon>Janibacter</taxon>
    </lineage>
</organism>
<name>A0ABZ2MF59_9MICO</name>